<dbReference type="SMART" id="SM01303">
    <property type="entry name" value="RasGEF_N_2"/>
    <property type="match status" value="1"/>
</dbReference>
<keyword evidence="6" id="KW-1185">Reference proteome</keyword>
<dbReference type="InterPro" id="IPR028267">
    <property type="entry name" value="Pianissimo_N"/>
</dbReference>
<dbReference type="SUPFAM" id="SSF48371">
    <property type="entry name" value="ARM repeat"/>
    <property type="match status" value="1"/>
</dbReference>
<evidence type="ECO:0000259" key="4">
    <source>
        <dbReference type="SMART" id="SM01310"/>
    </source>
</evidence>
<dbReference type="InterPro" id="IPR029451">
    <property type="entry name" value="RICTOR_M"/>
</dbReference>
<dbReference type="AlphaFoldDB" id="A0AAF0IM35"/>
<dbReference type="InterPro" id="IPR016024">
    <property type="entry name" value="ARM-type_fold"/>
</dbReference>
<proteinExistence type="inferred from homology"/>
<dbReference type="GO" id="GO:0038203">
    <property type="term" value="P:TORC2 signaling"/>
    <property type="evidence" value="ECO:0007669"/>
    <property type="project" value="TreeGrafter"/>
</dbReference>
<dbReference type="Pfam" id="PF14664">
    <property type="entry name" value="RICTOR_N"/>
    <property type="match status" value="1"/>
</dbReference>
<dbReference type="InterPro" id="IPR011989">
    <property type="entry name" value="ARM-like"/>
</dbReference>
<evidence type="ECO:0008006" key="7">
    <source>
        <dbReference type="Google" id="ProtNLM"/>
    </source>
</evidence>
<dbReference type="GO" id="GO:0031932">
    <property type="term" value="C:TORC2 complex"/>
    <property type="evidence" value="ECO:0007669"/>
    <property type="project" value="InterPro"/>
</dbReference>
<dbReference type="InterPro" id="IPR036274">
    <property type="entry name" value="HR1_rpt_sf"/>
</dbReference>
<dbReference type="Proteomes" id="UP001216638">
    <property type="component" value="Chromosome 1"/>
</dbReference>
<sequence>MAARANEVGAGPLTQLADVAERLELEIRIKHGAESMLRVLSAQGAESGALRSQIQRELDVAEEQIAALQARRDALQPSALPESSGTFLKPRAIRAVQGLEDLNRPELRYASPSDGGSKARVGRLALSLARMLASTTSNAKRDTTSGCDVGARRTTRAQIDALLCLLSLLRTHASLRVPLNRDVPELLPALLELMGHGSNNRVRAHAVHLVRYLLHRDAVLRLAESYADMLALLLGRALVRERTDAHEREQALKCVRALVSWTERLQLGEKLVTEGLVRTLTAIAQEPEDPLYTSVIETLAELAMLDAPLLARTLALEPLWRAICDMPPARSLALTDGLLGLLERAETRRLVGANMDLAAVLAGFTHVPLATQDHYDQRLRTTEQVVLRLLSTWHGLLYLCLEDGIALRALIGALRLDQEHTQLRILATLISLLQPTEPRVPSREGAHAQRHSAPPIRRTLPRDQYLALVLKLLLDAHLLDALVAIVRDAPALRPAASHVLYLVLHAAQRVFPEASSELHAFPQLVHPACDTHNAPLDNLAAKTALQAIDAVESRLRCTSLDACEHQQHYLDDVRQQKDALVDDAYFRALLRDSMVMATKEHQAWNLTVLHELLNGPLRDARRFDEALTTTKLVRRLLSFFRPFSQRYAALRTNAGNEVWTAIGRKYFRTVLLHADGVRFLAEDRFLTELREALEQLVARTPDALLSARAMRTTLVGGYVDFLQVFSECTAGLELLHHARIYTPLLALCSLDDHAAFFTETLVQALDYTHDAPTRLLLQRALTAGTTQVRLSATLCVSRHLWLDAEPQVWAIALLLAQLHDVAPQVRRLAVQLVRDACAHPAMLATVMAQRPPLALLGEEEDELLLRFLSHSNGFAELHDEGFVVRCAEHWLHYRNLAYVADAEQVLQRTLDVDALPVPVHLYAQLAATEAGTAFLARTGHLERLLAALDTTADADAILHVKAALWALVRGFTHLQGHTGTSVHGLALLEQLDVLAAVTALAETASVVSVRATCFYALNLLTATQQGAAALRRYGWYALHDNAGLSLCLPTEGSDLLYVTNVDEAHIWSLMTSLGNAVVASTAWHALAKVHAEDPERFHSPSLLCRAVHLMDHFALRITTRRHLWSVLDAHALSLDTLREMERLRADLLLPVPPRPKTPPRGAAPRRRGTLLYPVPVRTQIDGLAPPKAHAPHPHTIVQTSSVGVGSVARPSWPLRMTGFAPPHV</sequence>
<dbReference type="SMART" id="SM01307">
    <property type="entry name" value="RICTOR_M"/>
    <property type="match status" value="1"/>
</dbReference>
<dbReference type="SUPFAM" id="SSF46585">
    <property type="entry name" value="HR1 repeat"/>
    <property type="match status" value="1"/>
</dbReference>
<name>A0AAF0IM35_9BASI</name>
<dbReference type="Gene3D" id="1.25.10.10">
    <property type="entry name" value="Leucine-rich Repeat Variant"/>
    <property type="match status" value="1"/>
</dbReference>
<dbReference type="EMBL" id="CP119951">
    <property type="protein sequence ID" value="WFC93527.1"/>
    <property type="molecule type" value="Genomic_DNA"/>
</dbReference>
<dbReference type="Pfam" id="PF14666">
    <property type="entry name" value="RICTOR_M"/>
    <property type="match status" value="1"/>
</dbReference>
<comment type="similarity">
    <text evidence="1">Belongs to the RICTOR family.</text>
</comment>
<protein>
    <recommendedName>
        <fullName evidence="7">REM-1 domain-containing protein</fullName>
    </recommendedName>
</protein>
<dbReference type="Pfam" id="PF14668">
    <property type="entry name" value="RICTOR_V"/>
    <property type="match status" value="1"/>
</dbReference>
<feature type="domain" description="Rapamycin-insensitive companion of mTOR middle" evidence="2">
    <location>
        <begin position="581"/>
        <end position="802"/>
    </location>
</feature>
<reference evidence="5" key="1">
    <citation type="submission" date="2023-03" db="EMBL/GenBank/DDBJ databases">
        <title>Mating type loci evolution in Malassezia.</title>
        <authorList>
            <person name="Coelho M.A."/>
        </authorList>
    </citation>
    <scope>NUCLEOTIDE SEQUENCE</scope>
    <source>
        <strain evidence="5">CBS 14135</strain>
    </source>
</reference>
<evidence type="ECO:0000313" key="5">
    <source>
        <dbReference type="EMBL" id="WFC93527.1"/>
    </source>
</evidence>
<evidence type="ECO:0000259" key="3">
    <source>
        <dbReference type="SMART" id="SM01308"/>
    </source>
</evidence>
<dbReference type="InterPro" id="IPR029452">
    <property type="entry name" value="RICTOR_V"/>
</dbReference>
<dbReference type="SMART" id="SM01308">
    <property type="entry name" value="RICTOR_N"/>
    <property type="match status" value="1"/>
</dbReference>
<dbReference type="InterPro" id="IPR028268">
    <property type="entry name" value="Pianissimo_fam"/>
</dbReference>
<feature type="domain" description="Rapamycin-insensitive companion of mTOR N-terminal" evidence="3">
    <location>
        <begin position="159"/>
        <end position="512"/>
    </location>
</feature>
<dbReference type="PANTHER" id="PTHR13298:SF11">
    <property type="entry name" value="RAPAMYCIN-INSENSITIVE COMPANION OF MTOR"/>
    <property type="match status" value="1"/>
</dbReference>
<dbReference type="SMART" id="SM01310">
    <property type="entry name" value="RICTOR_V"/>
    <property type="match status" value="1"/>
</dbReference>
<dbReference type="PANTHER" id="PTHR13298">
    <property type="entry name" value="CYTOSOLIC REGULATOR PIANISSIMO"/>
    <property type="match status" value="1"/>
</dbReference>
<gene>
    <name evidence="5" type="ORF">MBRA1_000147</name>
</gene>
<evidence type="ECO:0000313" key="6">
    <source>
        <dbReference type="Proteomes" id="UP001216638"/>
    </source>
</evidence>
<feature type="domain" description="Rapamycin-insensitive companion of mTOR" evidence="4">
    <location>
        <begin position="957"/>
        <end position="1037"/>
    </location>
</feature>
<accession>A0AAF0IM35</accession>
<dbReference type="InterPro" id="IPR029453">
    <property type="entry name" value="Rictor_IV"/>
</dbReference>
<dbReference type="Pfam" id="PF14663">
    <property type="entry name" value="RasGEF_N_2"/>
    <property type="match status" value="1"/>
</dbReference>
<organism evidence="5 6">
    <name type="scientific">Malassezia brasiliensis</name>
    <dbReference type="NCBI Taxonomy" id="1821822"/>
    <lineage>
        <taxon>Eukaryota</taxon>
        <taxon>Fungi</taxon>
        <taxon>Dikarya</taxon>
        <taxon>Basidiomycota</taxon>
        <taxon>Ustilaginomycotina</taxon>
        <taxon>Malasseziomycetes</taxon>
        <taxon>Malasseziales</taxon>
        <taxon>Malasseziaceae</taxon>
        <taxon>Malassezia</taxon>
    </lineage>
</organism>
<evidence type="ECO:0000259" key="2">
    <source>
        <dbReference type="SMART" id="SM01307"/>
    </source>
</evidence>
<evidence type="ECO:0000256" key="1">
    <source>
        <dbReference type="ARBA" id="ARBA00008878"/>
    </source>
</evidence>